<comment type="caution">
    <text evidence="1">The sequence shown here is derived from an EMBL/GenBank/DDBJ whole genome shotgun (WGS) entry which is preliminary data.</text>
</comment>
<name>A0A8X6P125_NEPPI</name>
<accession>A0A8X6P125</accession>
<protein>
    <submittedName>
        <fullName evidence="1">Uncharacterized protein</fullName>
    </submittedName>
</protein>
<keyword evidence="2" id="KW-1185">Reference proteome</keyword>
<gene>
    <name evidence="1" type="ORF">NPIL_688251</name>
</gene>
<reference evidence="1" key="1">
    <citation type="submission" date="2020-08" db="EMBL/GenBank/DDBJ databases">
        <title>Multicomponent nature underlies the extraordinary mechanical properties of spider dragline silk.</title>
        <authorList>
            <person name="Kono N."/>
            <person name="Nakamura H."/>
            <person name="Mori M."/>
            <person name="Yoshida Y."/>
            <person name="Ohtoshi R."/>
            <person name="Malay A.D."/>
            <person name="Moran D.A.P."/>
            <person name="Tomita M."/>
            <person name="Numata K."/>
            <person name="Arakawa K."/>
        </authorList>
    </citation>
    <scope>NUCLEOTIDE SEQUENCE</scope>
</reference>
<evidence type="ECO:0000313" key="2">
    <source>
        <dbReference type="Proteomes" id="UP000887013"/>
    </source>
</evidence>
<organism evidence="1 2">
    <name type="scientific">Nephila pilipes</name>
    <name type="common">Giant wood spider</name>
    <name type="synonym">Nephila maculata</name>
    <dbReference type="NCBI Taxonomy" id="299642"/>
    <lineage>
        <taxon>Eukaryota</taxon>
        <taxon>Metazoa</taxon>
        <taxon>Ecdysozoa</taxon>
        <taxon>Arthropoda</taxon>
        <taxon>Chelicerata</taxon>
        <taxon>Arachnida</taxon>
        <taxon>Araneae</taxon>
        <taxon>Araneomorphae</taxon>
        <taxon>Entelegynae</taxon>
        <taxon>Araneoidea</taxon>
        <taxon>Nephilidae</taxon>
        <taxon>Nephila</taxon>
    </lineage>
</organism>
<evidence type="ECO:0000313" key="1">
    <source>
        <dbReference type="EMBL" id="GFT45473.1"/>
    </source>
</evidence>
<proteinExistence type="predicted"/>
<dbReference type="OrthoDB" id="913062at2759"/>
<sequence length="124" mass="14295">MPTTWYRKLGPDPTWKKHQELFQLNTRARVIAILDEFFNCRILEDEDIGPHAARLRTVVAQLKDTEYLFENLYQAFKLISGKDKYYGPVPKGKSSTSENGIQPEAYIVVISQNFKEPSSSLDKN</sequence>
<dbReference type="EMBL" id="BMAW01064500">
    <property type="protein sequence ID" value="GFT45473.1"/>
    <property type="molecule type" value="Genomic_DNA"/>
</dbReference>
<dbReference type="Proteomes" id="UP000887013">
    <property type="component" value="Unassembled WGS sequence"/>
</dbReference>
<dbReference type="AlphaFoldDB" id="A0A8X6P125"/>